<gene>
    <name evidence="1" type="ORF">NST17_14595</name>
</gene>
<dbReference type="Proteomes" id="UP001459714">
    <property type="component" value="Unassembled WGS sequence"/>
</dbReference>
<evidence type="ECO:0000313" key="1">
    <source>
        <dbReference type="EMBL" id="MEL3958391.1"/>
    </source>
</evidence>
<comment type="caution">
    <text evidence="1">The sequence shown here is derived from an EMBL/GenBank/DDBJ whole genome shotgun (WGS) entry which is preliminary data.</text>
</comment>
<dbReference type="Pfam" id="PF22398">
    <property type="entry name" value="DUF6978"/>
    <property type="match status" value="1"/>
</dbReference>
<dbReference type="InterPro" id="IPR053916">
    <property type="entry name" value="DUF6978"/>
</dbReference>
<protein>
    <submittedName>
        <fullName evidence="1">Uncharacterized protein</fullName>
    </submittedName>
</protein>
<dbReference type="EMBL" id="JBBYAK010000001">
    <property type="protein sequence ID" value="MEL3958391.1"/>
    <property type="molecule type" value="Genomic_DNA"/>
</dbReference>
<accession>A0ABU9JZW1</accession>
<name>A0ABU9JZW1_9BACI</name>
<organism evidence="1 2">
    <name type="scientific">Caldifermentibacillus hisashii</name>
    <dbReference type="NCBI Taxonomy" id="996558"/>
    <lineage>
        <taxon>Bacteria</taxon>
        <taxon>Bacillati</taxon>
        <taxon>Bacillota</taxon>
        <taxon>Bacilli</taxon>
        <taxon>Bacillales</taxon>
        <taxon>Bacillaceae</taxon>
        <taxon>Caldifermentibacillus</taxon>
    </lineage>
</organism>
<keyword evidence="2" id="KW-1185">Reference proteome</keyword>
<dbReference type="RefSeq" id="WP_052522579.1">
    <property type="nucleotide sequence ID" value="NZ_CP155465.1"/>
</dbReference>
<sequence>MEIKLTDEEAKYLIELLKFVFKKYKVDLRPGNKGDVLLTTEEEYEFILHYYTPSHRGDRLSLHLRERETNTNLVRINIDPNGFHKNSNGETIYGNRILIFSYEEWVNKSDGYTHVRAYNLPKEFKNIDCLEQVFLDFLLYINVKSEGKITFAPLL</sequence>
<reference evidence="1 2" key="1">
    <citation type="submission" date="2024-03" db="EMBL/GenBank/DDBJ databases">
        <title>Bacilli Hybrid Assemblies.</title>
        <authorList>
            <person name="Kovac J."/>
        </authorList>
    </citation>
    <scope>NUCLEOTIDE SEQUENCE [LARGE SCALE GENOMIC DNA]</scope>
    <source>
        <strain evidence="1 2">FSL M8-0022</strain>
    </source>
</reference>
<evidence type="ECO:0000313" key="2">
    <source>
        <dbReference type="Proteomes" id="UP001459714"/>
    </source>
</evidence>
<proteinExistence type="predicted"/>